<dbReference type="InterPro" id="IPR025737">
    <property type="entry name" value="FApF"/>
</dbReference>
<proteinExistence type="predicted"/>
<dbReference type="EMBL" id="OX458332">
    <property type="protein sequence ID" value="CAI8824535.1"/>
    <property type="molecule type" value="Genomic_DNA"/>
</dbReference>
<dbReference type="Proteomes" id="UP001158598">
    <property type="component" value="Chromosome"/>
</dbReference>
<organism evidence="2 3">
    <name type="scientific">Methylococcus capsulatus</name>
    <dbReference type="NCBI Taxonomy" id="414"/>
    <lineage>
        <taxon>Bacteria</taxon>
        <taxon>Pseudomonadati</taxon>
        <taxon>Pseudomonadota</taxon>
        <taxon>Gammaproteobacteria</taxon>
        <taxon>Methylococcales</taxon>
        <taxon>Methylococcaceae</taxon>
        <taxon>Methylococcus</taxon>
    </lineage>
</organism>
<dbReference type="Pfam" id="PF13557">
    <property type="entry name" value="Phenol_MetA_deg"/>
    <property type="match status" value="1"/>
</dbReference>
<sequence>MSPLGAAGLALTATLAAGCTSLGNPSPKTRTGAATVATEAPRTETATVVAADATFASSYAAFRTFAKQHVAAMEARRRNADPGTKTGRGNPAPAEAEAPAAFARPPSYEPFETYGSQRAEAVTEAFFKGRYNRSRARLPENVEKWRSQPDIDNPGPDLANFPNSAFTLPAGHAYVEFVPFTYYGTSRSNPAQYNTEFLLRYGLTDEIELRLFGNGVTWQGGGNSAWGFAPIAFDTKINVWLEKPDYFLPALGIEAYLQTQWLGSAPFDSGTQPSISFNFDQSLPFDIDLEYNLGVTRTQQTPGQDEWEFVFQWALQRDLFDKDFAVFIHGYYNAMTLPRLPSSQAAVTDDQTQDAVGAGLIWTVDSRFAMWAQSAAGTTRNSPSLISSVGLALTF</sequence>
<dbReference type="AlphaFoldDB" id="A0AA35UE35"/>
<name>A0AA35UE35_METCP</name>
<gene>
    <name evidence="2" type="ORF">MCNOR_2009</name>
</gene>
<feature type="compositionally biased region" description="Low complexity" evidence="1">
    <location>
        <begin position="91"/>
        <end position="106"/>
    </location>
</feature>
<accession>A0AA35UE35</accession>
<feature type="region of interest" description="Disordered" evidence="1">
    <location>
        <begin position="75"/>
        <end position="109"/>
    </location>
</feature>
<dbReference type="RefSeq" id="WP_238536906.1">
    <property type="nucleotide sequence ID" value="NZ_OX458332.1"/>
</dbReference>
<evidence type="ECO:0000313" key="3">
    <source>
        <dbReference type="Proteomes" id="UP001158598"/>
    </source>
</evidence>
<reference evidence="2" key="1">
    <citation type="submission" date="2023-03" db="EMBL/GenBank/DDBJ databases">
        <authorList>
            <person name="Pearce D."/>
        </authorList>
    </citation>
    <scope>NUCLEOTIDE SEQUENCE</scope>
    <source>
        <strain evidence="2">Mc</strain>
    </source>
</reference>
<evidence type="ECO:0000256" key="1">
    <source>
        <dbReference type="SAM" id="MobiDB-lite"/>
    </source>
</evidence>
<protein>
    <submittedName>
        <fullName evidence="2">Uncharacterized protein</fullName>
    </submittedName>
</protein>
<evidence type="ECO:0000313" key="2">
    <source>
        <dbReference type="EMBL" id="CAI8824535.1"/>
    </source>
</evidence>